<feature type="compositionally biased region" description="Basic and acidic residues" evidence="1">
    <location>
        <begin position="111"/>
        <end position="141"/>
    </location>
</feature>
<feature type="compositionally biased region" description="Basic and acidic residues" evidence="1">
    <location>
        <begin position="81"/>
        <end position="92"/>
    </location>
</feature>
<organism evidence="2 3">
    <name type="scientific">Rhizophagus irregularis (strain DAOM 197198w)</name>
    <name type="common">Glomus intraradices</name>
    <dbReference type="NCBI Taxonomy" id="1432141"/>
    <lineage>
        <taxon>Eukaryota</taxon>
        <taxon>Fungi</taxon>
        <taxon>Fungi incertae sedis</taxon>
        <taxon>Mucoromycota</taxon>
        <taxon>Glomeromycotina</taxon>
        <taxon>Glomeromycetes</taxon>
        <taxon>Glomerales</taxon>
        <taxon>Glomeraceae</taxon>
        <taxon>Rhizophagus</taxon>
    </lineage>
</organism>
<dbReference type="OrthoDB" id="2421176at2759"/>
<feature type="region of interest" description="Disordered" evidence="1">
    <location>
        <begin position="62"/>
        <end position="151"/>
    </location>
</feature>
<sequence>MKLKVKISKGELRKVEEKLNDCIEVEFYDENDMRLKNWIVTCEIVTERIFNEEKIELDEDMIEESDNSSGNRNVNDESEFNIEKDENNKSNDENDNDNIVVDEINNDGIADEERSELMEIDDKNDKVREKEEDNSSEKNGTDDSEENEEIVRSENYQVLMIRLKHKKEDIDEEMLEKENGGLSLLQLCHKMRRNNQMLLEIHYYLGKRFEERLEQEINKRKGKNRKRRTDKEEREKIYKEMLETDVVRTRKGLKRMMEKAEKVCLLVNKIGKKRVFESNCDITSVDSCTKKEITEIAEDLIRGQEIEE</sequence>
<dbReference type="EMBL" id="JEMT01028893">
    <property type="protein sequence ID" value="EXX53430.1"/>
    <property type="molecule type" value="Genomic_DNA"/>
</dbReference>
<comment type="caution">
    <text evidence="2">The sequence shown here is derived from an EMBL/GenBank/DDBJ whole genome shotgun (WGS) entry which is preliminary data.</text>
</comment>
<accession>A0A015IHA2</accession>
<feature type="compositionally biased region" description="Low complexity" evidence="1">
    <location>
        <begin position="97"/>
        <end position="107"/>
    </location>
</feature>
<dbReference type="HOGENOM" id="CLU_078585_0_0_1"/>
<keyword evidence="3" id="KW-1185">Reference proteome</keyword>
<reference evidence="2 3" key="1">
    <citation type="submission" date="2014-02" db="EMBL/GenBank/DDBJ databases">
        <title>Single nucleus genome sequencing reveals high similarity among nuclei of an endomycorrhizal fungus.</title>
        <authorList>
            <person name="Lin K."/>
            <person name="Geurts R."/>
            <person name="Zhang Z."/>
            <person name="Limpens E."/>
            <person name="Saunders D.G."/>
            <person name="Mu D."/>
            <person name="Pang E."/>
            <person name="Cao H."/>
            <person name="Cha H."/>
            <person name="Lin T."/>
            <person name="Zhou Q."/>
            <person name="Shang Y."/>
            <person name="Li Y."/>
            <person name="Ivanov S."/>
            <person name="Sharma T."/>
            <person name="Velzen R.V."/>
            <person name="Ruijter N.D."/>
            <person name="Aanen D.K."/>
            <person name="Win J."/>
            <person name="Kamoun S."/>
            <person name="Bisseling T."/>
            <person name="Huang S."/>
        </authorList>
    </citation>
    <scope>NUCLEOTIDE SEQUENCE [LARGE SCALE GENOMIC DNA]</scope>
    <source>
        <strain evidence="3">DAOM197198w</strain>
    </source>
</reference>
<name>A0A015IHA2_RHIIW</name>
<evidence type="ECO:0000313" key="2">
    <source>
        <dbReference type="EMBL" id="EXX53430.1"/>
    </source>
</evidence>
<evidence type="ECO:0000256" key="1">
    <source>
        <dbReference type="SAM" id="MobiDB-lite"/>
    </source>
</evidence>
<protein>
    <submittedName>
        <fullName evidence="2">Uncharacterized protein</fullName>
    </submittedName>
</protein>
<dbReference type="AlphaFoldDB" id="A0A015IHA2"/>
<proteinExistence type="predicted"/>
<evidence type="ECO:0000313" key="3">
    <source>
        <dbReference type="Proteomes" id="UP000022910"/>
    </source>
</evidence>
<dbReference type="Proteomes" id="UP000022910">
    <property type="component" value="Unassembled WGS sequence"/>
</dbReference>
<gene>
    <name evidence="2" type="ORF">RirG_243960</name>
</gene>